<feature type="non-terminal residue" evidence="5">
    <location>
        <position position="1"/>
    </location>
</feature>
<dbReference type="InterPro" id="IPR003461">
    <property type="entry name" value="Keratin"/>
</dbReference>
<evidence type="ECO:0000313" key="5">
    <source>
        <dbReference type="EMBL" id="NXO32852.1"/>
    </source>
</evidence>
<evidence type="ECO:0000256" key="2">
    <source>
        <dbReference type="ARBA" id="ARBA00011806"/>
    </source>
</evidence>
<gene>
    <name evidence="5" type="primary">Bkj_2</name>
    <name evidence="5" type="ORF">CISJUN_R08523</name>
</gene>
<keyword evidence="6" id="KW-1185">Reference proteome</keyword>
<dbReference type="PANTHER" id="PTHR31203">
    <property type="entry name" value="BETA-KERATIN-RELATED PROTEIN-RELATED"/>
    <property type="match status" value="1"/>
</dbReference>
<dbReference type="GO" id="GO:0005200">
    <property type="term" value="F:structural constituent of cytoskeleton"/>
    <property type="evidence" value="ECO:0007669"/>
    <property type="project" value="InterPro"/>
</dbReference>
<evidence type="ECO:0000313" key="6">
    <source>
        <dbReference type="Proteomes" id="UP000546986"/>
    </source>
</evidence>
<evidence type="ECO:0000256" key="1">
    <source>
        <dbReference type="ARBA" id="ARBA00008702"/>
    </source>
</evidence>
<evidence type="ECO:0000256" key="4">
    <source>
        <dbReference type="ARBA" id="ARBA00022990"/>
    </source>
</evidence>
<comment type="similarity">
    <text evidence="1">Belongs to the avian keratin family.</text>
</comment>
<dbReference type="Proteomes" id="UP000546986">
    <property type="component" value="Unassembled WGS sequence"/>
</dbReference>
<accession>A0A7L1R775</accession>
<sequence>QNTAVGSSASAAVGSALSAGGVPISSGSSLGLGALGYPGLGSGYSRPYRRYNPSRGGFYGPC</sequence>
<dbReference type="PANTHER" id="PTHR31203:SF1">
    <property type="entry name" value="BETA-KERATIN-RELATED PROTEIN-RELATED"/>
    <property type="match status" value="1"/>
</dbReference>
<comment type="subunit">
    <text evidence="2">The avian keratins (F-ker, S-ker, C-ker and B-ker) are a complex mixture of very similar polypeptides.</text>
</comment>
<keyword evidence="4" id="KW-0007">Acetylation</keyword>
<evidence type="ECO:0000256" key="3">
    <source>
        <dbReference type="ARBA" id="ARBA00022744"/>
    </source>
</evidence>
<feature type="non-terminal residue" evidence="5">
    <location>
        <position position="62"/>
    </location>
</feature>
<comment type="caution">
    <text evidence="5">The sequence shown here is derived from an EMBL/GenBank/DDBJ whole genome shotgun (WGS) entry which is preliminary data.</text>
</comment>
<proteinExistence type="inferred from homology"/>
<organism evidence="5 6">
    <name type="scientific">Cisticola juncidis</name>
    <dbReference type="NCBI Taxonomy" id="52622"/>
    <lineage>
        <taxon>Eukaryota</taxon>
        <taxon>Metazoa</taxon>
        <taxon>Chordata</taxon>
        <taxon>Craniata</taxon>
        <taxon>Vertebrata</taxon>
        <taxon>Euteleostomi</taxon>
        <taxon>Archelosauria</taxon>
        <taxon>Archosauria</taxon>
        <taxon>Dinosauria</taxon>
        <taxon>Saurischia</taxon>
        <taxon>Theropoda</taxon>
        <taxon>Coelurosauria</taxon>
        <taxon>Aves</taxon>
        <taxon>Neognathae</taxon>
        <taxon>Neoaves</taxon>
        <taxon>Telluraves</taxon>
        <taxon>Australaves</taxon>
        <taxon>Passeriformes</taxon>
        <taxon>Sylvioidea</taxon>
        <taxon>Cisticolidae</taxon>
        <taxon>Cisticola</taxon>
    </lineage>
</organism>
<dbReference type="EMBL" id="VXBR01015910">
    <property type="protein sequence ID" value="NXO32852.1"/>
    <property type="molecule type" value="Genomic_DNA"/>
</dbReference>
<reference evidence="5 6" key="1">
    <citation type="submission" date="2019-09" db="EMBL/GenBank/DDBJ databases">
        <title>Bird 10,000 Genomes (B10K) Project - Family phase.</title>
        <authorList>
            <person name="Zhang G."/>
        </authorList>
    </citation>
    <scope>NUCLEOTIDE SEQUENCE [LARGE SCALE GENOMIC DNA]</scope>
    <source>
        <strain evidence="5">B10K-DU-002-30</strain>
        <tissue evidence="5">Muscle</tissue>
    </source>
</reference>
<dbReference type="AlphaFoldDB" id="A0A7L1R775"/>
<name>A0A7L1R775_9PASS</name>
<keyword evidence="3" id="KW-0416">Keratin</keyword>
<dbReference type="GO" id="GO:0005882">
    <property type="term" value="C:intermediate filament"/>
    <property type="evidence" value="ECO:0007669"/>
    <property type="project" value="UniProtKB-KW"/>
</dbReference>
<protein>
    <submittedName>
        <fullName evidence="5">KRFJ protein</fullName>
    </submittedName>
</protein>